<feature type="domain" description="TonB-dependent receptor-like beta-barrel" evidence="13">
    <location>
        <begin position="316"/>
        <end position="819"/>
    </location>
</feature>
<evidence type="ECO:0000256" key="5">
    <source>
        <dbReference type="ARBA" id="ARBA00022729"/>
    </source>
</evidence>
<dbReference type="InterPro" id="IPR037066">
    <property type="entry name" value="Plug_dom_sf"/>
</dbReference>
<gene>
    <name evidence="15" type="ORF">QWF21_14645</name>
</gene>
<evidence type="ECO:0000256" key="10">
    <source>
        <dbReference type="PROSITE-ProRule" id="PRU10143"/>
    </source>
</evidence>
<keyword evidence="6 10" id="KW-0798">TonB box</keyword>
<dbReference type="CDD" id="cd01347">
    <property type="entry name" value="ligand_gated_channel"/>
    <property type="match status" value="1"/>
</dbReference>
<dbReference type="InterPro" id="IPR036942">
    <property type="entry name" value="Beta-barrel_TonB_sf"/>
</dbReference>
<evidence type="ECO:0000256" key="11">
    <source>
        <dbReference type="RuleBase" id="RU003357"/>
    </source>
</evidence>
<dbReference type="EMBL" id="JAUGZK010000013">
    <property type="protein sequence ID" value="MEE2025473.1"/>
    <property type="molecule type" value="Genomic_DNA"/>
</dbReference>
<keyword evidence="16" id="KW-1185">Reference proteome</keyword>
<keyword evidence="4 9" id="KW-0812">Transmembrane</keyword>
<evidence type="ECO:0000313" key="15">
    <source>
        <dbReference type="EMBL" id="MEE2025473.1"/>
    </source>
</evidence>
<comment type="subcellular location">
    <subcellularLocation>
        <location evidence="1 9">Cell outer membrane</location>
        <topology evidence="1 9">Multi-pass membrane protein</topology>
    </subcellularLocation>
</comment>
<dbReference type="Gene3D" id="2.40.170.20">
    <property type="entry name" value="TonB-dependent receptor, beta-barrel domain"/>
    <property type="match status" value="1"/>
</dbReference>
<evidence type="ECO:0000256" key="1">
    <source>
        <dbReference type="ARBA" id="ARBA00004571"/>
    </source>
</evidence>
<evidence type="ECO:0000256" key="9">
    <source>
        <dbReference type="PROSITE-ProRule" id="PRU01360"/>
    </source>
</evidence>
<evidence type="ECO:0000256" key="3">
    <source>
        <dbReference type="ARBA" id="ARBA00022452"/>
    </source>
</evidence>
<evidence type="ECO:0000256" key="6">
    <source>
        <dbReference type="ARBA" id="ARBA00023077"/>
    </source>
</evidence>
<feature type="signal peptide" evidence="12">
    <location>
        <begin position="1"/>
        <end position="24"/>
    </location>
</feature>
<dbReference type="Pfam" id="PF00593">
    <property type="entry name" value="TonB_dep_Rec_b-barrel"/>
    <property type="match status" value="1"/>
</dbReference>
<dbReference type="PANTHER" id="PTHR47234">
    <property type="match status" value="1"/>
</dbReference>
<proteinExistence type="inferred from homology"/>
<feature type="short sequence motif" description="TonB box" evidence="10">
    <location>
        <begin position="35"/>
        <end position="41"/>
    </location>
</feature>
<dbReference type="PROSITE" id="PS00430">
    <property type="entry name" value="TONB_DEPENDENT_REC_1"/>
    <property type="match status" value="1"/>
</dbReference>
<dbReference type="Proteomes" id="UP001339167">
    <property type="component" value="Unassembled WGS sequence"/>
</dbReference>
<evidence type="ECO:0000256" key="7">
    <source>
        <dbReference type="ARBA" id="ARBA00023136"/>
    </source>
</evidence>
<feature type="domain" description="TonB-dependent receptor plug" evidence="14">
    <location>
        <begin position="48"/>
        <end position="169"/>
    </location>
</feature>
<name>A0ABU7JJG3_9GAMM</name>
<keyword evidence="5 12" id="KW-0732">Signal</keyword>
<dbReference type="RefSeq" id="WP_330088787.1">
    <property type="nucleotide sequence ID" value="NZ_JAUGZK010000013.1"/>
</dbReference>
<evidence type="ECO:0000256" key="4">
    <source>
        <dbReference type="ARBA" id="ARBA00022692"/>
    </source>
</evidence>
<evidence type="ECO:0000256" key="12">
    <source>
        <dbReference type="SAM" id="SignalP"/>
    </source>
</evidence>
<dbReference type="PANTHER" id="PTHR47234:SF3">
    <property type="entry name" value="SECRETIN_TONB SHORT N-TERMINAL DOMAIN-CONTAINING PROTEIN"/>
    <property type="match status" value="1"/>
</dbReference>
<dbReference type="SUPFAM" id="SSF56935">
    <property type="entry name" value="Porins"/>
    <property type="match status" value="1"/>
</dbReference>
<evidence type="ECO:0000259" key="14">
    <source>
        <dbReference type="Pfam" id="PF07715"/>
    </source>
</evidence>
<protein>
    <submittedName>
        <fullName evidence="15">TonB-dependent receptor</fullName>
    </submittedName>
</protein>
<feature type="chain" id="PRO_5047220701" evidence="12">
    <location>
        <begin position="25"/>
        <end position="860"/>
    </location>
</feature>
<dbReference type="InterPro" id="IPR012910">
    <property type="entry name" value="Plug_dom"/>
</dbReference>
<dbReference type="Gene3D" id="2.170.130.10">
    <property type="entry name" value="TonB-dependent receptor, plug domain"/>
    <property type="match status" value="1"/>
</dbReference>
<keyword evidence="7 9" id="KW-0472">Membrane</keyword>
<accession>A0ABU7JJG3</accession>
<keyword evidence="3 9" id="KW-1134">Transmembrane beta strand</keyword>
<keyword evidence="2 9" id="KW-0813">Transport</keyword>
<comment type="similarity">
    <text evidence="9 11">Belongs to the TonB-dependent receptor family.</text>
</comment>
<dbReference type="InterPro" id="IPR000531">
    <property type="entry name" value="Beta-barrel_TonB"/>
</dbReference>
<evidence type="ECO:0000256" key="2">
    <source>
        <dbReference type="ARBA" id="ARBA00022448"/>
    </source>
</evidence>
<reference evidence="15 16" key="1">
    <citation type="submission" date="2023-06" db="EMBL/GenBank/DDBJ databases">
        <title>Alkalimonas sp., MEB004 an alkaliphilic bacterium isolated from Lonar Lake, India.</title>
        <authorList>
            <person name="Joshi A."/>
            <person name="Thite S."/>
        </authorList>
    </citation>
    <scope>NUCLEOTIDE SEQUENCE [LARGE SCALE GENOMIC DNA]</scope>
    <source>
        <strain evidence="15 16">MEB004</strain>
    </source>
</reference>
<dbReference type="InterPro" id="IPR039426">
    <property type="entry name" value="TonB-dep_rcpt-like"/>
</dbReference>
<dbReference type="Pfam" id="PF07715">
    <property type="entry name" value="Plug"/>
    <property type="match status" value="1"/>
</dbReference>
<dbReference type="InterPro" id="IPR010916">
    <property type="entry name" value="TonB_box_CS"/>
</dbReference>
<evidence type="ECO:0000313" key="16">
    <source>
        <dbReference type="Proteomes" id="UP001339167"/>
    </source>
</evidence>
<comment type="caution">
    <text evidence="15">The sequence shown here is derived from an EMBL/GenBank/DDBJ whole genome shotgun (WGS) entry which is preliminary data.</text>
</comment>
<sequence>MRHFRFTPLALAMSSLLAPSLLLADNDDGADKVETIVVTGTRVAGRTISDTAVPVDLVRSDVLERSGTTELNQALSVALPSFNFPRPGLADGTDTIRPATLRGLSPDQSLVLVNSKRRHAAALVNVNATVGRGASAVDLNTIPMGAISAIEVLRDGASAQYGSDAIAGVMNVRLREASDGGSVTLGYSFRDTSYKIPTTDPTNPFLANQTEPDATWGIPGNTIKRSRTDGKTYTLSGWKGFELGDNGFLTLSAEYKDQDRTERGGWDHRRQYPRLSDGSLDPRELTFDRFNAWYGEPELEQWTLFANAGITTDHGKWYGWASYQNRQATSAGFYRPANDSRNVPEIYPDGFLPLISPDVDDFSAAFGYEWDWGEWQLDSSLVYGYNKMAFTIENTLNRSLGPASKTVFDAGGYKYNQWVYNLSGVKAIDVDGLASALNIALGVEARREGYSIFAGEPDSYRNGGVLIPIGQPGCTSPTEKQVEDNGCATASGSQVFAGFRPSNEVNESRTAFGAYIDLEANITDEWLASAAIRAERYSDFGSNVSGKFASRYDFTDTFAIRGSVQNGFRAPSLQQQNFTATSTNFVNGIPFDITTFPFNDPVAIAMGAKELDAEKSINFSLGAVMRFDSVTITVDAYRIDIDDRIVLSENLLANTTAQGVALRQFFDELGFTDVGGGRFFINGVDTETQGVDVVVNWSTITDTMGNFDFTLVGNYNKTKVTRVPETAELAALDPAPTLFGRVNVLTFEKGNPKDKLGAIVNWTQDRFGATFKATRYGEVLAPGTSAANDFTLSSKVLVDVEGRYQMTDSMRIAFGADNLFDTYPDAFPINLNTTGATSFSNYSPFGRSGRMLYARISYDF</sequence>
<dbReference type="PROSITE" id="PS52016">
    <property type="entry name" value="TONB_DEPENDENT_REC_3"/>
    <property type="match status" value="1"/>
</dbReference>
<keyword evidence="8 9" id="KW-0998">Cell outer membrane</keyword>
<evidence type="ECO:0000259" key="13">
    <source>
        <dbReference type="Pfam" id="PF00593"/>
    </source>
</evidence>
<organism evidence="15 16">
    <name type="scientific">Alkalimonas mucilaginosa</name>
    <dbReference type="NCBI Taxonomy" id="3057676"/>
    <lineage>
        <taxon>Bacteria</taxon>
        <taxon>Pseudomonadati</taxon>
        <taxon>Pseudomonadota</taxon>
        <taxon>Gammaproteobacteria</taxon>
        <taxon>Alkalimonas</taxon>
    </lineage>
</organism>
<keyword evidence="15" id="KW-0675">Receptor</keyword>
<evidence type="ECO:0000256" key="8">
    <source>
        <dbReference type="ARBA" id="ARBA00023237"/>
    </source>
</evidence>